<evidence type="ECO:0000256" key="3">
    <source>
        <dbReference type="ARBA" id="ARBA00023163"/>
    </source>
</evidence>
<keyword evidence="3" id="KW-0804">Transcription</keyword>
<evidence type="ECO:0000256" key="2">
    <source>
        <dbReference type="ARBA" id="ARBA00023125"/>
    </source>
</evidence>
<dbReference type="InterPro" id="IPR020449">
    <property type="entry name" value="Tscrpt_reg_AraC-type_HTH"/>
</dbReference>
<dbReference type="Proteomes" id="UP001409585">
    <property type="component" value="Unassembled WGS sequence"/>
</dbReference>
<dbReference type="GO" id="GO:0000976">
    <property type="term" value="F:transcription cis-regulatory region binding"/>
    <property type="evidence" value="ECO:0007669"/>
    <property type="project" value="TreeGrafter"/>
</dbReference>
<dbReference type="InterPro" id="IPR018060">
    <property type="entry name" value="HTH_AraC"/>
</dbReference>
<dbReference type="EMBL" id="BAABLX010000007">
    <property type="protein sequence ID" value="GAA4933408.1"/>
    <property type="molecule type" value="Genomic_DNA"/>
</dbReference>
<dbReference type="PANTHER" id="PTHR47894:SF1">
    <property type="entry name" value="HTH-TYPE TRANSCRIPTIONAL REGULATOR VQSM"/>
    <property type="match status" value="1"/>
</dbReference>
<dbReference type="AlphaFoldDB" id="A0AAV3TZ41"/>
<dbReference type="PROSITE" id="PS01124">
    <property type="entry name" value="HTH_ARAC_FAMILY_2"/>
    <property type="match status" value="1"/>
</dbReference>
<evidence type="ECO:0000313" key="5">
    <source>
        <dbReference type="EMBL" id="GAA4933408.1"/>
    </source>
</evidence>
<name>A0AAV3TZ41_9ALTE</name>
<dbReference type="RefSeq" id="WP_345417301.1">
    <property type="nucleotide sequence ID" value="NZ_AP031496.1"/>
</dbReference>
<dbReference type="Pfam" id="PF12833">
    <property type="entry name" value="HTH_18"/>
    <property type="match status" value="1"/>
</dbReference>
<dbReference type="PRINTS" id="PR00032">
    <property type="entry name" value="HTHARAC"/>
</dbReference>
<dbReference type="GO" id="GO:0005829">
    <property type="term" value="C:cytosol"/>
    <property type="evidence" value="ECO:0007669"/>
    <property type="project" value="TreeGrafter"/>
</dbReference>
<dbReference type="SUPFAM" id="SSF46689">
    <property type="entry name" value="Homeodomain-like"/>
    <property type="match status" value="1"/>
</dbReference>
<feature type="domain" description="HTH araC/xylS-type" evidence="4">
    <location>
        <begin position="237"/>
        <end position="334"/>
    </location>
</feature>
<keyword evidence="6" id="KW-1185">Reference proteome</keyword>
<evidence type="ECO:0000259" key="4">
    <source>
        <dbReference type="PROSITE" id="PS01124"/>
    </source>
</evidence>
<dbReference type="InterPro" id="IPR009057">
    <property type="entry name" value="Homeodomain-like_sf"/>
</dbReference>
<keyword evidence="1" id="KW-0805">Transcription regulation</keyword>
<proteinExistence type="predicted"/>
<dbReference type="Pfam" id="PF12625">
    <property type="entry name" value="Arabinose_bd"/>
    <property type="match status" value="1"/>
</dbReference>
<evidence type="ECO:0000256" key="1">
    <source>
        <dbReference type="ARBA" id="ARBA00023015"/>
    </source>
</evidence>
<sequence>MNDISIPIPLLNAALAPAKDQGYQVDQWLIQASIPPVILQQPNARISAAQYSHMQSLAIRAMNDELMGFSQSPQRVGTSQALCHWLVTTKNLAQALARINQFYDLLGQGFRVSYSTSASHASLKFAPVVSDEIIAPFAYEHFMFAHHRVLTWLTSHDVPVQAVHLNYSRPTHGSDYRFMFPPAEIQFDRVQSFCELLFDRSLLSLPIKQGQEDLLLFLRRPLFNILMNAYSEQSWTARTRTALQSLLYTRPNLEAVAEHLDIHPKRLRRRLKNEGIEYQDLKDQLRRDIAINALTQSGESIEGIAELTGFAETSTFTRSFKRWTGVTPYTYRRKVGG</sequence>
<reference evidence="6" key="1">
    <citation type="journal article" date="2019" name="Int. J. Syst. Evol. Microbiol.">
        <title>The Global Catalogue of Microorganisms (GCM) 10K type strain sequencing project: providing services to taxonomists for standard genome sequencing and annotation.</title>
        <authorList>
            <consortium name="The Broad Institute Genomics Platform"/>
            <consortium name="The Broad Institute Genome Sequencing Center for Infectious Disease"/>
            <person name="Wu L."/>
            <person name="Ma J."/>
        </authorList>
    </citation>
    <scope>NUCLEOTIDE SEQUENCE [LARGE SCALE GENOMIC DNA]</scope>
    <source>
        <strain evidence="6">JCM 19134</strain>
    </source>
</reference>
<gene>
    <name evidence="5" type="ORF">GCM10025791_07580</name>
</gene>
<dbReference type="GO" id="GO:0003700">
    <property type="term" value="F:DNA-binding transcription factor activity"/>
    <property type="evidence" value="ECO:0007669"/>
    <property type="project" value="InterPro"/>
</dbReference>
<dbReference type="SMART" id="SM00342">
    <property type="entry name" value="HTH_ARAC"/>
    <property type="match status" value="1"/>
</dbReference>
<comment type="caution">
    <text evidence="5">The sequence shown here is derived from an EMBL/GenBank/DDBJ whole genome shotgun (WGS) entry which is preliminary data.</text>
</comment>
<evidence type="ECO:0000313" key="6">
    <source>
        <dbReference type="Proteomes" id="UP001409585"/>
    </source>
</evidence>
<dbReference type="InterPro" id="IPR032687">
    <property type="entry name" value="AraC-type_N"/>
</dbReference>
<protein>
    <submittedName>
        <fullName evidence="5">AraC family transcriptional regulator</fullName>
    </submittedName>
</protein>
<dbReference type="PANTHER" id="PTHR47894">
    <property type="entry name" value="HTH-TYPE TRANSCRIPTIONAL REGULATOR GADX"/>
    <property type="match status" value="1"/>
</dbReference>
<dbReference type="Gene3D" id="1.10.10.60">
    <property type="entry name" value="Homeodomain-like"/>
    <property type="match status" value="1"/>
</dbReference>
<keyword evidence="2" id="KW-0238">DNA-binding</keyword>
<accession>A0AAV3TZ41</accession>
<organism evidence="5 6">
    <name type="scientific">Halioxenophilus aromaticivorans</name>
    <dbReference type="NCBI Taxonomy" id="1306992"/>
    <lineage>
        <taxon>Bacteria</taxon>
        <taxon>Pseudomonadati</taxon>
        <taxon>Pseudomonadota</taxon>
        <taxon>Gammaproteobacteria</taxon>
        <taxon>Alteromonadales</taxon>
        <taxon>Alteromonadaceae</taxon>
        <taxon>Halioxenophilus</taxon>
    </lineage>
</organism>